<proteinExistence type="predicted"/>
<dbReference type="Proteomes" id="UP000276133">
    <property type="component" value="Unassembled WGS sequence"/>
</dbReference>
<feature type="region of interest" description="Disordered" evidence="1">
    <location>
        <begin position="204"/>
        <end position="224"/>
    </location>
</feature>
<protein>
    <submittedName>
        <fullName evidence="2">Uncharacterized protein</fullName>
    </submittedName>
</protein>
<keyword evidence="3" id="KW-1185">Reference proteome</keyword>
<dbReference type="EMBL" id="REGN01001486">
    <property type="protein sequence ID" value="RNA34386.1"/>
    <property type="molecule type" value="Genomic_DNA"/>
</dbReference>
<sequence length="327" mass="37720">MLAMSLANQSEIPWWIFKNSVKLNLKKLDKPVSHKTPLFSALNKVCIIEFNSAFNSQDIYNGTININGTNFNLEYANKLPDLRRYCTFRFHFLPSNFKCELLKNFFDAFRIDGLRIEDISEENYKYRPLKNGVKRVKISYPKQTENIIKNLSGPANIFGLRCVVSIVGQKPKCYFCDDENHNVAKFPVKESLCGKCHQKEEIQTNTDENVDEMPKTPEYQPNVSNDQDSIALLLSSAQILKTPVLEDHLNTLQIPTFETEQEENDPKKQYLDSADEDDDTFESEMTISTEHHAEQSTNSESKCSMKTYAVTQQPVLKILKKIQNEYF</sequence>
<dbReference type="AlphaFoldDB" id="A0A3M7SF53"/>
<dbReference type="OrthoDB" id="3863715at2759"/>
<evidence type="ECO:0000313" key="2">
    <source>
        <dbReference type="EMBL" id="RNA34386.1"/>
    </source>
</evidence>
<reference evidence="2 3" key="1">
    <citation type="journal article" date="2018" name="Sci. Rep.">
        <title>Genomic signatures of local adaptation to the degree of environmental predictability in rotifers.</title>
        <authorList>
            <person name="Franch-Gras L."/>
            <person name="Hahn C."/>
            <person name="Garcia-Roger E.M."/>
            <person name="Carmona M.J."/>
            <person name="Serra M."/>
            <person name="Gomez A."/>
        </authorList>
    </citation>
    <scope>NUCLEOTIDE SEQUENCE [LARGE SCALE GENOMIC DNA]</scope>
    <source>
        <strain evidence="2">HYR1</strain>
    </source>
</reference>
<comment type="caution">
    <text evidence="2">The sequence shown here is derived from an EMBL/GenBank/DDBJ whole genome shotgun (WGS) entry which is preliminary data.</text>
</comment>
<evidence type="ECO:0000313" key="3">
    <source>
        <dbReference type="Proteomes" id="UP000276133"/>
    </source>
</evidence>
<gene>
    <name evidence="2" type="ORF">BpHYR1_042167</name>
</gene>
<name>A0A3M7SF53_BRAPC</name>
<evidence type="ECO:0000256" key="1">
    <source>
        <dbReference type="SAM" id="MobiDB-lite"/>
    </source>
</evidence>
<feature type="region of interest" description="Disordered" evidence="1">
    <location>
        <begin position="255"/>
        <end position="280"/>
    </location>
</feature>
<organism evidence="2 3">
    <name type="scientific">Brachionus plicatilis</name>
    <name type="common">Marine rotifer</name>
    <name type="synonym">Brachionus muelleri</name>
    <dbReference type="NCBI Taxonomy" id="10195"/>
    <lineage>
        <taxon>Eukaryota</taxon>
        <taxon>Metazoa</taxon>
        <taxon>Spiralia</taxon>
        <taxon>Gnathifera</taxon>
        <taxon>Rotifera</taxon>
        <taxon>Eurotatoria</taxon>
        <taxon>Monogononta</taxon>
        <taxon>Pseudotrocha</taxon>
        <taxon>Ploima</taxon>
        <taxon>Brachionidae</taxon>
        <taxon>Brachionus</taxon>
    </lineage>
</organism>
<accession>A0A3M7SF53</accession>